<proteinExistence type="predicted"/>
<accession>A0A7L5JNW4</accession>
<evidence type="ECO:0000313" key="1">
    <source>
        <dbReference type="EMBL" id="QKJ26796.1"/>
    </source>
</evidence>
<organism evidence="1 4">
    <name type="scientific">Aliarcobacter cibarius</name>
    <dbReference type="NCBI Taxonomy" id="255507"/>
    <lineage>
        <taxon>Bacteria</taxon>
        <taxon>Pseudomonadati</taxon>
        <taxon>Campylobacterota</taxon>
        <taxon>Epsilonproteobacteria</taxon>
        <taxon>Campylobacterales</taxon>
        <taxon>Arcobacteraceae</taxon>
        <taxon>Aliarcobacter</taxon>
    </lineage>
</organism>
<dbReference type="EMBL" id="CP054051">
    <property type="protein sequence ID" value="QKJ26796.1"/>
    <property type="molecule type" value="Genomic_DNA"/>
</dbReference>
<dbReference type="KEGG" id="acib:ACBT_0876"/>
<evidence type="ECO:0000313" key="4">
    <source>
        <dbReference type="Proteomes" id="UP000509513"/>
    </source>
</evidence>
<name>A0A7L5JNW4_9BACT</name>
<dbReference type="Proteomes" id="UP000305417">
    <property type="component" value="Unassembled WGS sequence"/>
</dbReference>
<reference evidence="1 4" key="2">
    <citation type="submission" date="2020-05" db="EMBL/GenBank/DDBJ databases">
        <title>Complete genome sequencing of Campylobacter and Arcobacter type strains.</title>
        <authorList>
            <person name="Miller W.G."/>
            <person name="Yee E."/>
        </authorList>
    </citation>
    <scope>NUCLEOTIDE SEQUENCE [LARGE SCALE GENOMIC DNA]</scope>
    <source>
        <strain evidence="1 4">LMG 21996</strain>
    </source>
</reference>
<keyword evidence="3" id="KW-1185">Reference proteome</keyword>
<dbReference type="AlphaFoldDB" id="A0A7L5JNW4"/>
<protein>
    <submittedName>
        <fullName evidence="1">Uncharacterized protein</fullName>
    </submittedName>
</protein>
<evidence type="ECO:0000313" key="2">
    <source>
        <dbReference type="EMBL" id="TLS98060.1"/>
    </source>
</evidence>
<gene>
    <name evidence="1" type="ORF">ACBT_0876</name>
    <name evidence="2" type="ORF">FE247_07630</name>
</gene>
<reference evidence="2 3" key="1">
    <citation type="submission" date="2019-05" db="EMBL/GenBank/DDBJ databases">
        <title>Arcobacter cibarius and Arcobacter thereius providing challenges in identification an antibiotic susceptibility and Quinolone resistance.</title>
        <authorList>
            <person name="Busch A."/>
            <person name="Hanel I."/>
            <person name="Hotzel H."/>
            <person name="Tomaso H."/>
        </authorList>
    </citation>
    <scope>NUCLEOTIDE SEQUENCE [LARGE SCALE GENOMIC DNA]</scope>
    <source>
        <strain evidence="2 3">16CS0831-2</strain>
    </source>
</reference>
<evidence type="ECO:0000313" key="3">
    <source>
        <dbReference type="Proteomes" id="UP000305417"/>
    </source>
</evidence>
<dbReference type="EMBL" id="VBUC01000017">
    <property type="protein sequence ID" value="TLS98060.1"/>
    <property type="molecule type" value="Genomic_DNA"/>
</dbReference>
<dbReference type="Proteomes" id="UP000509513">
    <property type="component" value="Chromosome"/>
</dbReference>
<sequence length="88" mass="10221">MIKKQQLVEFMESEIPSANIQLALKKFKDEIMELHSSGYAIHQIQRYLTNTHNLKVARQTIGGFIRKEKGKLNNEKNTKFHTIANSSY</sequence>
<dbReference type="RefSeq" id="WP_024775416.1">
    <property type="nucleotide sequence ID" value="NZ_CP054051.1"/>
</dbReference>